<reference evidence="3 4" key="1">
    <citation type="journal article" date="2021" name="Elife">
        <title>Chloroplast acquisition without the gene transfer in kleptoplastic sea slugs, Plakobranchus ocellatus.</title>
        <authorList>
            <person name="Maeda T."/>
            <person name="Takahashi S."/>
            <person name="Yoshida T."/>
            <person name="Shimamura S."/>
            <person name="Takaki Y."/>
            <person name="Nagai Y."/>
            <person name="Toyoda A."/>
            <person name="Suzuki Y."/>
            <person name="Arimoto A."/>
            <person name="Ishii H."/>
            <person name="Satoh N."/>
            <person name="Nishiyama T."/>
            <person name="Hasebe M."/>
            <person name="Maruyama T."/>
            <person name="Minagawa J."/>
            <person name="Obokata J."/>
            <person name="Shigenobu S."/>
        </authorList>
    </citation>
    <scope>NUCLEOTIDE SEQUENCE [LARGE SCALE GENOMIC DNA]</scope>
</reference>
<dbReference type="SMART" id="SM00034">
    <property type="entry name" value="CLECT"/>
    <property type="match status" value="1"/>
</dbReference>
<comment type="caution">
    <text evidence="3">The sequence shown here is derived from an EMBL/GenBank/DDBJ whole genome shotgun (WGS) entry which is preliminary data.</text>
</comment>
<dbReference type="InterPro" id="IPR016186">
    <property type="entry name" value="C-type_lectin-like/link_sf"/>
</dbReference>
<dbReference type="CDD" id="cd00037">
    <property type="entry name" value="CLECT"/>
    <property type="match status" value="1"/>
</dbReference>
<evidence type="ECO:0000313" key="4">
    <source>
        <dbReference type="Proteomes" id="UP000735302"/>
    </source>
</evidence>
<dbReference type="Pfam" id="PF00059">
    <property type="entry name" value="Lectin_C"/>
    <property type="match status" value="1"/>
</dbReference>
<dbReference type="InterPro" id="IPR016187">
    <property type="entry name" value="CTDL_fold"/>
</dbReference>
<evidence type="ECO:0000259" key="2">
    <source>
        <dbReference type="PROSITE" id="PS50041"/>
    </source>
</evidence>
<organism evidence="3 4">
    <name type="scientific">Plakobranchus ocellatus</name>
    <dbReference type="NCBI Taxonomy" id="259542"/>
    <lineage>
        <taxon>Eukaryota</taxon>
        <taxon>Metazoa</taxon>
        <taxon>Spiralia</taxon>
        <taxon>Lophotrochozoa</taxon>
        <taxon>Mollusca</taxon>
        <taxon>Gastropoda</taxon>
        <taxon>Heterobranchia</taxon>
        <taxon>Euthyneura</taxon>
        <taxon>Panpulmonata</taxon>
        <taxon>Sacoglossa</taxon>
        <taxon>Placobranchoidea</taxon>
        <taxon>Plakobranchidae</taxon>
        <taxon>Plakobranchus</taxon>
    </lineage>
</organism>
<proteinExistence type="predicted"/>
<evidence type="ECO:0000313" key="3">
    <source>
        <dbReference type="EMBL" id="GFO15897.1"/>
    </source>
</evidence>
<keyword evidence="4" id="KW-1185">Reference proteome</keyword>
<dbReference type="EMBL" id="BLXT01004630">
    <property type="protein sequence ID" value="GFO15897.1"/>
    <property type="molecule type" value="Genomic_DNA"/>
</dbReference>
<gene>
    <name evidence="3" type="ORF">PoB_004240200</name>
</gene>
<protein>
    <submittedName>
        <fullName evidence="3">C-type lectin</fullName>
    </submittedName>
</protein>
<dbReference type="SUPFAM" id="SSF56436">
    <property type="entry name" value="C-type lectin-like"/>
    <property type="match status" value="1"/>
</dbReference>
<dbReference type="Proteomes" id="UP000735302">
    <property type="component" value="Unassembled WGS sequence"/>
</dbReference>
<sequence>MTYERATVLKAGYGEIETKDIVRSKLACAAYCDRTGLCEYFLYDPVTTNCMLIGVNSNTIQSSVLTSWLLYKRPGTCPTNFFYDEAIGVCYKRYTTQKTWFTARTTCTNQNSDLINLDTSQKLEYFRGILPYDDYHIGASKSNGAFTWLNTGLEVDSSLWGSNMPDSPNTELCVALTTFTNMYLNDIYCNTYQFRFVCEYEL</sequence>
<dbReference type="PANTHER" id="PTHR22803">
    <property type="entry name" value="MANNOSE, PHOSPHOLIPASE, LECTIN RECEPTOR RELATED"/>
    <property type="match status" value="1"/>
</dbReference>
<keyword evidence="1" id="KW-1015">Disulfide bond</keyword>
<dbReference type="Gene3D" id="3.10.100.10">
    <property type="entry name" value="Mannose-Binding Protein A, subunit A"/>
    <property type="match status" value="1"/>
</dbReference>
<dbReference type="AlphaFoldDB" id="A0AAV4B9M4"/>
<dbReference type="PROSITE" id="PS50041">
    <property type="entry name" value="C_TYPE_LECTIN_2"/>
    <property type="match status" value="1"/>
</dbReference>
<dbReference type="InterPro" id="IPR018378">
    <property type="entry name" value="C-type_lectin_CS"/>
</dbReference>
<dbReference type="InterPro" id="IPR001304">
    <property type="entry name" value="C-type_lectin-like"/>
</dbReference>
<dbReference type="InterPro" id="IPR050111">
    <property type="entry name" value="C-type_lectin/snaclec_domain"/>
</dbReference>
<evidence type="ECO:0000256" key="1">
    <source>
        <dbReference type="ARBA" id="ARBA00023157"/>
    </source>
</evidence>
<name>A0AAV4B9M4_9GAST</name>
<accession>A0AAV4B9M4</accession>
<feature type="domain" description="C-type lectin" evidence="2">
    <location>
        <begin position="86"/>
        <end position="190"/>
    </location>
</feature>
<dbReference type="PROSITE" id="PS00615">
    <property type="entry name" value="C_TYPE_LECTIN_1"/>
    <property type="match status" value="1"/>
</dbReference>